<organism evidence="11 12">
    <name type="scientific">Canna indica</name>
    <name type="common">Indian-shot</name>
    <dbReference type="NCBI Taxonomy" id="4628"/>
    <lineage>
        <taxon>Eukaryota</taxon>
        <taxon>Viridiplantae</taxon>
        <taxon>Streptophyta</taxon>
        <taxon>Embryophyta</taxon>
        <taxon>Tracheophyta</taxon>
        <taxon>Spermatophyta</taxon>
        <taxon>Magnoliopsida</taxon>
        <taxon>Liliopsida</taxon>
        <taxon>Zingiberales</taxon>
        <taxon>Cannaceae</taxon>
        <taxon>Canna</taxon>
    </lineage>
</organism>
<dbReference type="GO" id="GO:0051301">
    <property type="term" value="P:cell division"/>
    <property type="evidence" value="ECO:0007669"/>
    <property type="project" value="UniProtKB-KW"/>
</dbReference>
<dbReference type="Pfam" id="PF06136">
    <property type="entry name" value="SOK"/>
    <property type="match status" value="1"/>
</dbReference>
<evidence type="ECO:0000256" key="6">
    <source>
        <dbReference type="ARBA" id="ARBA00023306"/>
    </source>
</evidence>
<sequence length="426" mass="47325">MEVAGGRGRGVTSREDSLDRARLNYSHHHDNHRRHQEQQRPLRPLRKVQVIYYLSRNGQLEHPHFIELPFLPNQHLRLRDVMERLTLLRGKGMPSLFAWSCKRSYKNGYVWNDLTENDIIYPADGVEYVLKGSEIIPGAYERFLHIPASSRRRKALPMARKLHLDLEDEELVEEEEVVEDEEPRRGKPTVGSEANAISGVAMDDEMERVETRVTTRQHHAPTELLLDDSSPPSSTSSDKPAAHALGGGGGRGSGSASQRFEDADQAPEPGLTRNSVLLQLIACGSAALKGRSSSSGGVITKTAGSPSMADAEDGKRGSSRRHLGLVSRLASRAVVEEEEKELRCVTVETPRFCHPLVEDKEYFSGSIVERGRSQTEPSLKKSSSYNEERSSKLGIEEGRAEVEEDRGGGVKGKCIPGRRKPSVKQQ</sequence>
<feature type="compositionally biased region" description="Acidic residues" evidence="9">
    <location>
        <begin position="170"/>
        <end position="181"/>
    </location>
</feature>
<evidence type="ECO:0000259" key="10">
    <source>
        <dbReference type="Pfam" id="PF06136"/>
    </source>
</evidence>
<evidence type="ECO:0000256" key="4">
    <source>
        <dbReference type="ARBA" id="ARBA00022618"/>
    </source>
</evidence>
<keyword evidence="4" id="KW-0132">Cell division</keyword>
<feature type="compositionally biased region" description="Polar residues" evidence="9">
    <location>
        <begin position="291"/>
        <end position="305"/>
    </location>
</feature>
<comment type="similarity">
    <text evidence="7">Belongs to the SOSEKI family.</text>
</comment>
<accession>A0AAQ3JWT7</accession>
<dbReference type="GO" id="GO:0005886">
    <property type="term" value="C:plasma membrane"/>
    <property type="evidence" value="ECO:0007669"/>
    <property type="project" value="UniProtKB-SubCell"/>
</dbReference>
<gene>
    <name evidence="11" type="ORF">Cni_G06325</name>
</gene>
<reference evidence="11 12" key="1">
    <citation type="submission" date="2023-10" db="EMBL/GenBank/DDBJ databases">
        <title>Chromosome-scale genome assembly provides insights into flower coloration mechanisms of Canna indica.</title>
        <authorList>
            <person name="Li C."/>
        </authorList>
    </citation>
    <scope>NUCLEOTIDE SEQUENCE [LARGE SCALE GENOMIC DNA]</scope>
    <source>
        <tissue evidence="11">Flower</tissue>
    </source>
</reference>
<feature type="compositionally biased region" description="Polar residues" evidence="9">
    <location>
        <begin position="374"/>
        <end position="385"/>
    </location>
</feature>
<dbReference type="PANTHER" id="PTHR31083:SF18">
    <property type="entry name" value="PROTEIN SOSEKI 2"/>
    <property type="match status" value="1"/>
</dbReference>
<evidence type="ECO:0000256" key="1">
    <source>
        <dbReference type="ARBA" id="ARBA00004413"/>
    </source>
</evidence>
<dbReference type="GO" id="GO:0090708">
    <property type="term" value="P:specification of plant organ axis polarity"/>
    <property type="evidence" value="ECO:0007669"/>
    <property type="project" value="UniProtKB-ARBA"/>
</dbReference>
<dbReference type="GO" id="GO:0051302">
    <property type="term" value="P:regulation of cell division"/>
    <property type="evidence" value="ECO:0007669"/>
    <property type="project" value="UniProtKB-ARBA"/>
</dbReference>
<feature type="region of interest" description="Disordered" evidence="9">
    <location>
        <begin position="367"/>
        <end position="426"/>
    </location>
</feature>
<keyword evidence="5" id="KW-0472">Membrane</keyword>
<evidence type="ECO:0000256" key="7">
    <source>
        <dbReference type="ARBA" id="ARBA00024211"/>
    </source>
</evidence>
<evidence type="ECO:0000256" key="3">
    <source>
        <dbReference type="ARBA" id="ARBA00022475"/>
    </source>
</evidence>
<feature type="compositionally biased region" description="Low complexity" evidence="9">
    <location>
        <begin position="222"/>
        <end position="244"/>
    </location>
</feature>
<feature type="compositionally biased region" description="Basic and acidic residues" evidence="9">
    <location>
        <begin position="386"/>
        <end position="408"/>
    </location>
</feature>
<dbReference type="GO" id="GO:0051258">
    <property type="term" value="P:protein polymerization"/>
    <property type="evidence" value="ECO:0007669"/>
    <property type="project" value="UniProtKB-ARBA"/>
</dbReference>
<evidence type="ECO:0000256" key="9">
    <source>
        <dbReference type="SAM" id="MobiDB-lite"/>
    </source>
</evidence>
<keyword evidence="3" id="KW-1003">Cell membrane</keyword>
<proteinExistence type="inferred from homology"/>
<evidence type="ECO:0000313" key="11">
    <source>
        <dbReference type="EMBL" id="WOK97617.1"/>
    </source>
</evidence>
<dbReference type="InterPro" id="IPR010369">
    <property type="entry name" value="SOK"/>
</dbReference>
<dbReference type="InterPro" id="IPR021182">
    <property type="entry name" value="SOK_magnoliopsida"/>
</dbReference>
<dbReference type="AlphaFoldDB" id="A0AAQ3JWT7"/>
<feature type="domain" description="SOSEKI DIX-like" evidence="10">
    <location>
        <begin position="48"/>
        <end position="136"/>
    </location>
</feature>
<feature type="region of interest" description="Disordered" evidence="9">
    <location>
        <begin position="170"/>
        <end position="270"/>
    </location>
</feature>
<dbReference type="InterPro" id="IPR048351">
    <property type="entry name" value="SOK_DIX"/>
</dbReference>
<dbReference type="GO" id="GO:2000067">
    <property type="term" value="P:regulation of root morphogenesis"/>
    <property type="evidence" value="ECO:0007669"/>
    <property type="project" value="UniProtKB-ARBA"/>
</dbReference>
<keyword evidence="12" id="KW-1185">Reference proteome</keyword>
<keyword evidence="2" id="KW-0217">Developmental protein</keyword>
<evidence type="ECO:0000256" key="5">
    <source>
        <dbReference type="ARBA" id="ARBA00023136"/>
    </source>
</evidence>
<evidence type="ECO:0000256" key="8">
    <source>
        <dbReference type="ARBA" id="ARBA00046534"/>
    </source>
</evidence>
<evidence type="ECO:0000313" key="12">
    <source>
        <dbReference type="Proteomes" id="UP001327560"/>
    </source>
</evidence>
<dbReference type="PIRSF" id="PIRSF031043">
    <property type="entry name" value="UCP031043"/>
    <property type="match status" value="1"/>
</dbReference>
<comment type="subunit">
    <text evidence="8">Homodimer. Forms long polymer filaments with other SOKs proteins polymers (e.g. SOK1, SOK2, SOK3 and SOK4) crucial for polar localization and biological activity. Binds to ANGUSTIFOLIA (AN).</text>
</comment>
<dbReference type="PANTHER" id="PTHR31083">
    <property type="entry name" value="UPSTREAM OF FLC PROTEIN (DUF966)"/>
    <property type="match status" value="1"/>
</dbReference>
<comment type="subcellular location">
    <subcellularLocation>
        <location evidence="1">Cell membrane</location>
        <topology evidence="1">Peripheral membrane protein</topology>
        <orientation evidence="1">Cytoplasmic side</orientation>
    </subcellularLocation>
</comment>
<dbReference type="EMBL" id="CP136891">
    <property type="protein sequence ID" value="WOK97617.1"/>
    <property type="molecule type" value="Genomic_DNA"/>
</dbReference>
<feature type="region of interest" description="Disordered" evidence="9">
    <location>
        <begin position="289"/>
        <end position="320"/>
    </location>
</feature>
<protein>
    <submittedName>
        <fullName evidence="11">Protein UPSTREAM OF FLC-like</fullName>
    </submittedName>
</protein>
<name>A0AAQ3JWT7_9LILI</name>
<keyword evidence="6" id="KW-0131">Cell cycle</keyword>
<evidence type="ECO:0000256" key="2">
    <source>
        <dbReference type="ARBA" id="ARBA00022473"/>
    </source>
</evidence>
<feature type="compositionally biased region" description="Basic residues" evidence="9">
    <location>
        <begin position="416"/>
        <end position="426"/>
    </location>
</feature>
<dbReference type="Proteomes" id="UP001327560">
    <property type="component" value="Chromosome 2"/>
</dbReference>